<dbReference type="AlphaFoldDB" id="A0A1S2LRR1"/>
<evidence type="ECO:0000256" key="1">
    <source>
        <dbReference type="ARBA" id="ARBA00022475"/>
    </source>
</evidence>
<evidence type="ECO:0000256" key="2">
    <source>
        <dbReference type="ARBA" id="ARBA00022692"/>
    </source>
</evidence>
<keyword evidence="8" id="KW-1185">Reference proteome</keyword>
<keyword evidence="2 5" id="KW-0812">Transmembrane</keyword>
<dbReference type="CDD" id="cd16381">
    <property type="entry name" value="YitT_C_like_1"/>
    <property type="match status" value="1"/>
</dbReference>
<name>A0A1S2LRR1_9BACI</name>
<feature type="transmembrane region" description="Helical" evidence="5">
    <location>
        <begin position="32"/>
        <end position="51"/>
    </location>
</feature>
<dbReference type="EMBL" id="MLQQ01000002">
    <property type="protein sequence ID" value="OIJ15201.1"/>
    <property type="molecule type" value="Genomic_DNA"/>
</dbReference>
<gene>
    <name evidence="7" type="ORF">BKP35_04970</name>
</gene>
<evidence type="ECO:0000256" key="4">
    <source>
        <dbReference type="ARBA" id="ARBA00023136"/>
    </source>
</evidence>
<dbReference type="RefSeq" id="WP_071312305.1">
    <property type="nucleotide sequence ID" value="NZ_MLQQ01000002.1"/>
</dbReference>
<comment type="subcellular location">
    <subcellularLocation>
        <location evidence="5">Cell membrane</location>
        <topology evidence="5">Multi-pass membrane protein</topology>
    </subcellularLocation>
</comment>
<dbReference type="OrthoDB" id="48231at2"/>
<dbReference type="Pfam" id="PF18955">
    <property type="entry name" value="DUF5698"/>
    <property type="match status" value="1"/>
</dbReference>
<dbReference type="InterPro" id="IPR022930">
    <property type="entry name" value="UPF0316"/>
</dbReference>
<feature type="transmembrane region" description="Helical" evidence="5">
    <location>
        <begin position="6"/>
        <end position="25"/>
    </location>
</feature>
<dbReference type="PANTHER" id="PTHR40060:SF1">
    <property type="entry name" value="UPF0316 PROTEIN YEBE"/>
    <property type="match status" value="1"/>
</dbReference>
<protein>
    <recommendedName>
        <fullName evidence="5">UPF0316 protein BKP35_04970</fullName>
    </recommendedName>
</protein>
<dbReference type="GO" id="GO:0005886">
    <property type="term" value="C:plasma membrane"/>
    <property type="evidence" value="ECO:0007669"/>
    <property type="project" value="UniProtKB-SubCell"/>
</dbReference>
<dbReference type="NCBIfam" id="NF003194">
    <property type="entry name" value="PRK04164.1-5"/>
    <property type="match status" value="1"/>
</dbReference>
<dbReference type="InterPro" id="IPR044035">
    <property type="entry name" value="DUF5698"/>
</dbReference>
<organism evidence="7 8">
    <name type="scientific">Anaerobacillus arseniciselenatis</name>
    <dbReference type="NCBI Taxonomy" id="85682"/>
    <lineage>
        <taxon>Bacteria</taxon>
        <taxon>Bacillati</taxon>
        <taxon>Bacillota</taxon>
        <taxon>Bacilli</taxon>
        <taxon>Bacillales</taxon>
        <taxon>Bacillaceae</taxon>
        <taxon>Anaerobacillus</taxon>
    </lineage>
</organism>
<dbReference type="PANTHER" id="PTHR40060">
    <property type="entry name" value="UPF0316 PROTEIN YEBE"/>
    <property type="match status" value="1"/>
</dbReference>
<evidence type="ECO:0000256" key="3">
    <source>
        <dbReference type="ARBA" id="ARBA00022989"/>
    </source>
</evidence>
<comment type="similarity">
    <text evidence="5">Belongs to the UPF0316 family.</text>
</comment>
<dbReference type="Proteomes" id="UP000180098">
    <property type="component" value="Unassembled WGS sequence"/>
</dbReference>
<comment type="caution">
    <text evidence="7">The sequence shown here is derived from an EMBL/GenBank/DDBJ whole genome shotgun (WGS) entry which is preliminary data.</text>
</comment>
<dbReference type="HAMAP" id="MF_01515">
    <property type="entry name" value="UPF0316"/>
    <property type="match status" value="1"/>
</dbReference>
<evidence type="ECO:0000259" key="6">
    <source>
        <dbReference type="Pfam" id="PF18955"/>
    </source>
</evidence>
<keyword evidence="4 5" id="KW-0472">Membrane</keyword>
<reference evidence="7 8" key="1">
    <citation type="submission" date="2016-10" db="EMBL/GenBank/DDBJ databases">
        <title>Draft genome sequences of four alkaliphilic bacteria belonging to the Anaerobacillus genus.</title>
        <authorList>
            <person name="Bassil N.M."/>
            <person name="Lloyd J.R."/>
        </authorList>
    </citation>
    <scope>NUCLEOTIDE SEQUENCE [LARGE SCALE GENOMIC DNA]</scope>
    <source>
        <strain evidence="7 8">DSM 15340</strain>
    </source>
</reference>
<accession>A0A1S2LRR1</accession>
<feature type="transmembrane region" description="Helical" evidence="5">
    <location>
        <begin position="57"/>
        <end position="75"/>
    </location>
</feature>
<keyword evidence="3 5" id="KW-1133">Transmembrane helix</keyword>
<evidence type="ECO:0000256" key="5">
    <source>
        <dbReference type="HAMAP-Rule" id="MF_01515"/>
    </source>
</evidence>
<evidence type="ECO:0000313" key="7">
    <source>
        <dbReference type="EMBL" id="OIJ15201.1"/>
    </source>
</evidence>
<keyword evidence="1 5" id="KW-1003">Cell membrane</keyword>
<sequence length="195" mass="22047">MQPLIIFLAQLLYVPIFTMRTIMLVKGMKERAAMFGVLEGLVFVGAVGMVLSDLSNFANMGAYALGFGVGLYLGAMIEEKLAIGYVTIEANIPTQNKELINKLREVGFSVSSSTVQGIDTPRFLLYCTARRDREKEFYDLVSLYEPYAFIASYEPKSFKGGYITKAMKKRREKFLKKKQRNESIDDSTNIKNQDM</sequence>
<evidence type="ECO:0000313" key="8">
    <source>
        <dbReference type="Proteomes" id="UP000180098"/>
    </source>
</evidence>
<proteinExistence type="inferred from homology"/>
<feature type="domain" description="DUF5698" evidence="6">
    <location>
        <begin position="18"/>
        <end position="74"/>
    </location>
</feature>